<keyword evidence="2" id="KW-1185">Reference proteome</keyword>
<evidence type="ECO:0000313" key="1">
    <source>
        <dbReference type="EMBL" id="GAA1679409.1"/>
    </source>
</evidence>
<dbReference type="Proteomes" id="UP001499947">
    <property type="component" value="Unassembled WGS sequence"/>
</dbReference>
<gene>
    <name evidence="1" type="ORF">GCM10009680_18490</name>
</gene>
<organism evidence="1 2">
    <name type="scientific">Streptomyces yatensis</name>
    <dbReference type="NCBI Taxonomy" id="155177"/>
    <lineage>
        <taxon>Bacteria</taxon>
        <taxon>Bacillati</taxon>
        <taxon>Actinomycetota</taxon>
        <taxon>Actinomycetes</taxon>
        <taxon>Kitasatosporales</taxon>
        <taxon>Streptomycetaceae</taxon>
        <taxon>Streptomyces</taxon>
        <taxon>Streptomyces violaceusniger group</taxon>
    </lineage>
</organism>
<reference evidence="1 2" key="1">
    <citation type="journal article" date="2019" name="Int. J. Syst. Evol. Microbiol.">
        <title>The Global Catalogue of Microorganisms (GCM) 10K type strain sequencing project: providing services to taxonomists for standard genome sequencing and annotation.</title>
        <authorList>
            <consortium name="The Broad Institute Genomics Platform"/>
            <consortium name="The Broad Institute Genome Sequencing Center for Infectious Disease"/>
            <person name="Wu L."/>
            <person name="Ma J."/>
        </authorList>
    </citation>
    <scope>NUCLEOTIDE SEQUENCE [LARGE SCALE GENOMIC DNA]</scope>
    <source>
        <strain evidence="1 2">JCM 13244</strain>
    </source>
</reference>
<dbReference type="RefSeq" id="WP_211125145.1">
    <property type="nucleotide sequence ID" value="NZ_BAAALR010000026.1"/>
</dbReference>
<name>A0ABN2GZE6_9ACTN</name>
<keyword evidence="1" id="KW-0449">Lipoprotein</keyword>
<comment type="caution">
    <text evidence="1">The sequence shown here is derived from an EMBL/GenBank/DDBJ whole genome shotgun (WGS) entry which is preliminary data.</text>
</comment>
<accession>A0ABN2GZE6</accession>
<sequence length="207" mass="21631">MSARWSRSSRSAALLLAGAVALLAAGCGIRGTSVPVDAGAAPSRASCRAPESERAAEGMSRGSVRIYLLCSSRILSVSRTTRPGEEKTSPEPVRVAQALLEQLRLPPTAAEAAAGFSTAVEDWVEISGPAKDDPDSALRLSRSPEEIQSLALAQIVCTLADTTVAGEDGKVVLGGPDSQRDPLKAYRCTEEMRRNPMIAVNSGVLVS</sequence>
<dbReference type="PROSITE" id="PS51257">
    <property type="entry name" value="PROKAR_LIPOPROTEIN"/>
    <property type="match status" value="1"/>
</dbReference>
<dbReference type="EMBL" id="BAAALR010000026">
    <property type="protein sequence ID" value="GAA1679409.1"/>
    <property type="molecule type" value="Genomic_DNA"/>
</dbReference>
<evidence type="ECO:0000313" key="2">
    <source>
        <dbReference type="Proteomes" id="UP001499947"/>
    </source>
</evidence>
<protein>
    <submittedName>
        <fullName evidence="1">Lipoprotein</fullName>
    </submittedName>
</protein>
<proteinExistence type="predicted"/>